<evidence type="ECO:0000313" key="2">
    <source>
        <dbReference type="Proteomes" id="UP000002274"/>
    </source>
</evidence>
<proteinExistence type="predicted"/>
<dbReference type="AlphaFoldDB" id="A2CBS8"/>
<organism evidence="1 2">
    <name type="scientific">Prochlorococcus marinus (strain MIT 9303)</name>
    <dbReference type="NCBI Taxonomy" id="59922"/>
    <lineage>
        <taxon>Bacteria</taxon>
        <taxon>Bacillati</taxon>
        <taxon>Cyanobacteriota</taxon>
        <taxon>Cyanophyceae</taxon>
        <taxon>Synechococcales</taxon>
        <taxon>Prochlorococcaceae</taxon>
        <taxon>Prochlorococcus</taxon>
    </lineage>
</organism>
<sequence>MKLTKLSQSELDRGCELNNVLKECWKAFYSLTAQMNNVETDSTKYLQLDKLRQTCERNIGEFKHELDELNWLLRIGIRD</sequence>
<dbReference type="GO" id="GO:0005840">
    <property type="term" value="C:ribosome"/>
    <property type="evidence" value="ECO:0007669"/>
    <property type="project" value="UniProtKB-KW"/>
</dbReference>
<dbReference type="KEGG" id="pmf:P9303_22031"/>
<keyword evidence="1" id="KW-0687">Ribonucleoprotein</keyword>
<dbReference type="RefSeq" id="WP_011826808.1">
    <property type="nucleotide sequence ID" value="NC_008820.1"/>
</dbReference>
<reference evidence="1 2" key="1">
    <citation type="journal article" date="2007" name="PLoS Genet.">
        <title>Patterns and implications of gene gain and loss in the evolution of Prochlorococcus.</title>
        <authorList>
            <person name="Kettler G.C."/>
            <person name="Martiny A.C."/>
            <person name="Huang K."/>
            <person name="Zucker J."/>
            <person name="Coleman M.L."/>
            <person name="Rodrigue S."/>
            <person name="Chen F."/>
            <person name="Lapidus A."/>
            <person name="Ferriera S."/>
            <person name="Johnson J."/>
            <person name="Steglich C."/>
            <person name="Church G.M."/>
            <person name="Richardson P."/>
            <person name="Chisholm S.W."/>
        </authorList>
    </citation>
    <scope>NUCLEOTIDE SEQUENCE [LARGE SCALE GENOMIC DNA]</scope>
    <source>
        <strain evidence="1 2">MIT 9303</strain>
    </source>
</reference>
<gene>
    <name evidence="1" type="ordered locus">P9303_22031</name>
</gene>
<dbReference type="EMBL" id="CP000554">
    <property type="protein sequence ID" value="ABM78938.1"/>
    <property type="molecule type" value="Genomic_DNA"/>
</dbReference>
<dbReference type="BioCyc" id="PMAR59922:G1G80-1929-MONOMER"/>
<accession>A2CBS8</accession>
<evidence type="ECO:0000313" key="1">
    <source>
        <dbReference type="EMBL" id="ABM78938.1"/>
    </source>
</evidence>
<dbReference type="HOGENOM" id="CLU_2603167_0_0_3"/>
<protein>
    <submittedName>
        <fullName evidence="1">Possible Ribosomal protein S14p/S29e</fullName>
    </submittedName>
</protein>
<keyword evidence="1" id="KW-0689">Ribosomal protein</keyword>
<dbReference type="Proteomes" id="UP000002274">
    <property type="component" value="Chromosome"/>
</dbReference>
<name>A2CBS8_PROM3</name>